<gene>
    <name evidence="1" type="ORF">NX801_19725</name>
</gene>
<evidence type="ECO:0000313" key="1">
    <source>
        <dbReference type="EMBL" id="MCS0637851.1"/>
    </source>
</evidence>
<organism evidence="1 2">
    <name type="scientific">Streptomyces pyxinae</name>
    <dbReference type="NCBI Taxonomy" id="2970734"/>
    <lineage>
        <taxon>Bacteria</taxon>
        <taxon>Bacillati</taxon>
        <taxon>Actinomycetota</taxon>
        <taxon>Actinomycetes</taxon>
        <taxon>Kitasatosporales</taxon>
        <taxon>Streptomycetaceae</taxon>
        <taxon>Streptomyces</taxon>
    </lineage>
</organism>
<comment type="caution">
    <text evidence="1">The sequence shown here is derived from an EMBL/GenBank/DDBJ whole genome shotgun (WGS) entry which is preliminary data.</text>
</comment>
<name>A0ABT2CKA8_9ACTN</name>
<proteinExistence type="predicted"/>
<keyword evidence="2" id="KW-1185">Reference proteome</keyword>
<evidence type="ECO:0000313" key="2">
    <source>
        <dbReference type="Proteomes" id="UP001431313"/>
    </source>
</evidence>
<dbReference type="RefSeq" id="WP_258789116.1">
    <property type="nucleotide sequence ID" value="NZ_JANUGQ010000017.1"/>
</dbReference>
<reference evidence="1" key="1">
    <citation type="submission" date="2022-08" db="EMBL/GenBank/DDBJ databases">
        <authorList>
            <person name="Somphong A."/>
            <person name="Phongsopitanun W."/>
        </authorList>
    </citation>
    <scope>NUCLEOTIDE SEQUENCE</scope>
    <source>
        <strain evidence="1">LP05-1</strain>
    </source>
</reference>
<sequence length="99" mass="10628">MAKTRVTFTIDPSDADRLRRAARNAGLTVSAFIEARVLEAVGQDEAIRAAFRDADAATAAAYAAADAAIRPDPEPLSERDKAEADAVLDRMFAKLRHTA</sequence>
<dbReference type="Proteomes" id="UP001431313">
    <property type="component" value="Unassembled WGS sequence"/>
</dbReference>
<protein>
    <submittedName>
        <fullName evidence="1">Ribbon-helix-helix protein, CopG family</fullName>
    </submittedName>
</protein>
<dbReference type="EMBL" id="JANUGQ010000017">
    <property type="protein sequence ID" value="MCS0637851.1"/>
    <property type="molecule type" value="Genomic_DNA"/>
</dbReference>
<accession>A0ABT2CKA8</accession>